<evidence type="ECO:0000256" key="7">
    <source>
        <dbReference type="ARBA" id="ARBA00023006"/>
    </source>
</evidence>
<dbReference type="RefSeq" id="XP_072860456.1">
    <property type="nucleotide sequence ID" value="XM_073004355.1"/>
</dbReference>
<dbReference type="InterPro" id="IPR041611">
    <property type="entry name" value="SKICH"/>
</dbReference>
<evidence type="ECO:0000256" key="10">
    <source>
        <dbReference type="ARBA" id="ARBA00023212"/>
    </source>
</evidence>
<evidence type="ECO:0000256" key="12">
    <source>
        <dbReference type="ARBA" id="ARBA00037854"/>
    </source>
</evidence>
<name>A0ABM5GS28_9SAUR</name>
<evidence type="ECO:0000256" key="1">
    <source>
        <dbReference type="ARBA" id="ARBA00004245"/>
    </source>
</evidence>
<evidence type="ECO:0000256" key="17">
    <source>
        <dbReference type="SAM" id="Coils"/>
    </source>
</evidence>
<evidence type="ECO:0000256" key="2">
    <source>
        <dbReference type="ARBA" id="ARBA00004556"/>
    </source>
</evidence>
<evidence type="ECO:0000256" key="11">
    <source>
        <dbReference type="ARBA" id="ARBA00023329"/>
    </source>
</evidence>
<dbReference type="RefSeq" id="XP_072860458.1">
    <property type="nucleotide sequence ID" value="XM_073004357.1"/>
</dbReference>
<keyword evidence="9" id="KW-0472">Membrane</keyword>
<dbReference type="RefSeq" id="XP_072860459.1">
    <property type="nucleotide sequence ID" value="XM_073004358.1"/>
</dbReference>
<gene>
    <name evidence="20 21 22 23 24" type="primary">CALCOCO2</name>
</gene>
<dbReference type="RefSeq" id="XP_072860460.1">
    <property type="nucleotide sequence ID" value="XM_073004359.1"/>
</dbReference>
<dbReference type="InterPro" id="IPR051002">
    <property type="entry name" value="UBA_autophagy_assoc_protein"/>
</dbReference>
<evidence type="ECO:0000313" key="21">
    <source>
        <dbReference type="RefSeq" id="XP_072860457.1"/>
    </source>
</evidence>
<evidence type="ECO:0000259" key="18">
    <source>
        <dbReference type="PROSITE" id="PS51905"/>
    </source>
</evidence>
<dbReference type="GeneID" id="110090870"/>
<dbReference type="Gene3D" id="6.20.250.40">
    <property type="match status" value="1"/>
</dbReference>
<evidence type="ECO:0000313" key="19">
    <source>
        <dbReference type="Proteomes" id="UP001652642"/>
    </source>
</evidence>
<keyword evidence="8 17" id="KW-0175">Coiled coil</keyword>
<organism evidence="19 22">
    <name type="scientific">Pogona vitticeps</name>
    <name type="common">central bearded dragon</name>
    <dbReference type="NCBI Taxonomy" id="103695"/>
    <lineage>
        <taxon>Eukaryota</taxon>
        <taxon>Metazoa</taxon>
        <taxon>Chordata</taxon>
        <taxon>Craniata</taxon>
        <taxon>Vertebrata</taxon>
        <taxon>Euteleostomi</taxon>
        <taxon>Lepidosauria</taxon>
        <taxon>Squamata</taxon>
        <taxon>Bifurcata</taxon>
        <taxon>Unidentata</taxon>
        <taxon>Episquamata</taxon>
        <taxon>Toxicofera</taxon>
        <taxon>Iguania</taxon>
        <taxon>Acrodonta</taxon>
        <taxon>Agamidae</taxon>
        <taxon>Amphibolurinae</taxon>
        <taxon>Pogona</taxon>
    </lineage>
</organism>
<feature type="domain" description="UBZ1-type" evidence="18">
    <location>
        <begin position="438"/>
        <end position="464"/>
    </location>
</feature>
<dbReference type="Pfam" id="PF18112">
    <property type="entry name" value="Zn-C2H2_12"/>
    <property type="match status" value="1"/>
</dbReference>
<reference evidence="20 21" key="1">
    <citation type="submission" date="2025-05" db="UniProtKB">
        <authorList>
            <consortium name="RefSeq"/>
        </authorList>
    </citation>
    <scope>IDENTIFICATION</scope>
</reference>
<keyword evidence="4" id="KW-0479">Metal-binding</keyword>
<evidence type="ECO:0000256" key="14">
    <source>
        <dbReference type="ARBA" id="ARBA00040931"/>
    </source>
</evidence>
<accession>A0ABM5GS28</accession>
<dbReference type="InterPro" id="IPR041641">
    <property type="entry name" value="CALCOCO1/2_Zn_UBZ1"/>
</dbReference>
<evidence type="ECO:0000256" key="3">
    <source>
        <dbReference type="ARBA" id="ARBA00022490"/>
    </source>
</evidence>
<dbReference type="RefSeq" id="XP_072860457.1">
    <property type="nucleotide sequence ID" value="XM_073004356.1"/>
</dbReference>
<keyword evidence="5 16" id="KW-0863">Zinc-finger</keyword>
<evidence type="ECO:0000256" key="4">
    <source>
        <dbReference type="ARBA" id="ARBA00022723"/>
    </source>
</evidence>
<comment type="similarity">
    <text evidence="13">Belongs to the CALCOCO family.</text>
</comment>
<keyword evidence="10" id="KW-0206">Cytoskeleton</keyword>
<dbReference type="PANTHER" id="PTHR31915:SF4">
    <property type="entry name" value="CALCIUM-BINDING AND COILED-COIL DOMAIN-CONTAINING PROTEIN 2"/>
    <property type="match status" value="1"/>
</dbReference>
<dbReference type="PANTHER" id="PTHR31915">
    <property type="entry name" value="SKICH DOMAIN-CONTAINING PROTEIN"/>
    <property type="match status" value="1"/>
</dbReference>
<feature type="coiled-coil region" evidence="17">
    <location>
        <begin position="137"/>
        <end position="387"/>
    </location>
</feature>
<proteinExistence type="inferred from homology"/>
<keyword evidence="19" id="KW-1185">Reference proteome</keyword>
<dbReference type="CDD" id="cd21965">
    <property type="entry name" value="Zn-C2H2_CALCOCO1_TAX1BP1_like"/>
    <property type="match status" value="1"/>
</dbReference>
<evidence type="ECO:0000256" key="5">
    <source>
        <dbReference type="ARBA" id="ARBA00022771"/>
    </source>
</evidence>
<evidence type="ECO:0000256" key="15">
    <source>
        <dbReference type="ARBA" id="ARBA00041519"/>
    </source>
</evidence>
<evidence type="ECO:0000256" key="6">
    <source>
        <dbReference type="ARBA" id="ARBA00022833"/>
    </source>
</evidence>
<keyword evidence="6" id="KW-0862">Zinc</keyword>
<dbReference type="Gene3D" id="2.60.40.2840">
    <property type="match status" value="1"/>
</dbReference>
<evidence type="ECO:0000256" key="9">
    <source>
        <dbReference type="ARBA" id="ARBA00023136"/>
    </source>
</evidence>
<evidence type="ECO:0000313" key="24">
    <source>
        <dbReference type="RefSeq" id="XP_072860460.1"/>
    </source>
</evidence>
<protein>
    <recommendedName>
        <fullName evidence="14">Calcium-binding and coiled-coil domain-containing protein 2</fullName>
    </recommendedName>
    <alternativeName>
        <fullName evidence="15">Nuclear domain 10 protein NDP52</fullName>
    </alternativeName>
</protein>
<evidence type="ECO:0000256" key="16">
    <source>
        <dbReference type="PROSITE-ProRule" id="PRU01253"/>
    </source>
</evidence>
<evidence type="ECO:0000313" key="23">
    <source>
        <dbReference type="RefSeq" id="XP_072860459.1"/>
    </source>
</evidence>
<keyword evidence="7" id="KW-0072">Autophagy</keyword>
<dbReference type="CDD" id="cd21968">
    <property type="entry name" value="Zn-C2H2_CALCOCO2"/>
    <property type="match status" value="1"/>
</dbReference>
<dbReference type="PROSITE" id="PS51905">
    <property type="entry name" value="ZF_UBZ1"/>
    <property type="match status" value="1"/>
</dbReference>
<keyword evidence="3" id="KW-0963">Cytoplasm</keyword>
<sequence>MEAALCDYPEEPPTSAVLLDSCHFSQVIFTNVEKFYIPGADVTCHYTLSQHITPQRKDWVGIFRVGWKTTREYYTFMWAPLPSSDSNSNVQQLVFKAYYLPLDDEYYQFCYIDQDGQVRGASVPFQFHAEAEDDMLVVTTQGEVEEIEQQNAALLQENQKLKEKESTLQKQNDDLQEKIRAVEEEKRELEEKFRLLQAGTMELQRAQNLQALEKSAAQTEITALTEDNRKLQKEQEDLQRSLDTLRSSYEKLSLEVNHFKNQITDLEAQNSSTEKELQLIKEEKKNLLLEQERLENNLKTTLSNVVQLQSEVQNQQKEVQNLKGADQEKAKQLQQLKEENRQLNNALLRQQNLEEELEEKTCLLQTLQKEINEKEKANQNLMRENKGLMACLPEMIGDAPAGVLTQSSENSGLLFGNPYSAPTEIPATDLFSCLQDSLKKCPMCNEVFSVDIGEQQFEDHVSSHILECPFCTETFDRSNQQVYDDHIYCHNLNQGSPNF</sequence>
<dbReference type="Gene3D" id="1.10.287.1490">
    <property type="match status" value="1"/>
</dbReference>
<dbReference type="Proteomes" id="UP001652642">
    <property type="component" value="Chromosome 6"/>
</dbReference>
<dbReference type="Pfam" id="PF17751">
    <property type="entry name" value="SKICH"/>
    <property type="match status" value="1"/>
</dbReference>
<evidence type="ECO:0000313" key="22">
    <source>
        <dbReference type="RefSeq" id="XP_072860458.1"/>
    </source>
</evidence>
<evidence type="ECO:0000313" key="20">
    <source>
        <dbReference type="RefSeq" id="XP_072860456.1"/>
    </source>
</evidence>
<comment type="subcellular location">
    <subcellularLocation>
        <location evidence="1">Cytoplasm</location>
        <location evidence="1">Cytoskeleton</location>
    </subcellularLocation>
    <subcellularLocation>
        <location evidence="2">Cytoplasm</location>
        <location evidence="2">Perinuclear region</location>
    </subcellularLocation>
    <subcellularLocation>
        <location evidence="12">Cytoplasmic vesicle</location>
        <location evidence="12">Autophagosome membrane</location>
        <topology evidence="12">Peripheral membrane protein</topology>
    </subcellularLocation>
</comment>
<evidence type="ECO:0000256" key="8">
    <source>
        <dbReference type="ARBA" id="ARBA00023054"/>
    </source>
</evidence>
<keyword evidence="11" id="KW-0968">Cytoplasmic vesicle</keyword>
<evidence type="ECO:0000256" key="13">
    <source>
        <dbReference type="ARBA" id="ARBA00037963"/>
    </source>
</evidence>